<keyword evidence="11" id="KW-0472">Membrane</keyword>
<evidence type="ECO:0000256" key="13">
    <source>
        <dbReference type="ARBA" id="ARBA00023271"/>
    </source>
</evidence>
<reference evidence="18 19" key="1">
    <citation type="submission" date="2024-07" db="EMBL/GenBank/DDBJ databases">
        <title>Chromosome-level genome assembly of the water stick insect Ranatra chinensis (Heteroptera: Nepidae).</title>
        <authorList>
            <person name="Liu X."/>
        </authorList>
    </citation>
    <scope>NUCLEOTIDE SEQUENCE [LARGE SCALE GENOMIC DNA]</scope>
    <source>
        <strain evidence="18">Cailab_2021Rc</strain>
        <tissue evidence="18">Muscle</tissue>
    </source>
</reference>
<gene>
    <name evidence="18" type="ORF">AAG570_004385</name>
</gene>
<keyword evidence="12" id="KW-0413">Isomerase</keyword>
<dbReference type="AlphaFoldDB" id="A0ABD0Y1J5"/>
<dbReference type="EC" id="5.6.2.3" evidence="14"/>
<evidence type="ECO:0000256" key="10">
    <source>
        <dbReference type="ARBA" id="ARBA00023128"/>
    </source>
</evidence>
<evidence type="ECO:0000256" key="11">
    <source>
        <dbReference type="ARBA" id="ARBA00023136"/>
    </source>
</evidence>
<comment type="subcellular location">
    <subcellularLocation>
        <location evidence="2">Mitochondrion inner membrane</location>
        <topology evidence="2">Peripheral membrane protein</topology>
    </subcellularLocation>
    <subcellularLocation>
        <location evidence="1">Mitochondrion matrix</location>
        <location evidence="1">Mitochondrion nucleoid</location>
    </subcellularLocation>
</comment>
<dbReference type="InterPro" id="IPR027032">
    <property type="entry name" value="Twinkle-like"/>
</dbReference>
<dbReference type="Proteomes" id="UP001558652">
    <property type="component" value="Unassembled WGS sequence"/>
</dbReference>
<keyword evidence="19" id="KW-1185">Reference proteome</keyword>
<evidence type="ECO:0000256" key="14">
    <source>
        <dbReference type="ARBA" id="ARBA00044969"/>
    </source>
</evidence>
<keyword evidence="9" id="KW-0446">Lipid-binding</keyword>
<organism evidence="18 19">
    <name type="scientific">Ranatra chinensis</name>
    <dbReference type="NCBI Taxonomy" id="642074"/>
    <lineage>
        <taxon>Eukaryota</taxon>
        <taxon>Metazoa</taxon>
        <taxon>Ecdysozoa</taxon>
        <taxon>Arthropoda</taxon>
        <taxon>Hexapoda</taxon>
        <taxon>Insecta</taxon>
        <taxon>Pterygota</taxon>
        <taxon>Neoptera</taxon>
        <taxon>Paraneoptera</taxon>
        <taxon>Hemiptera</taxon>
        <taxon>Heteroptera</taxon>
        <taxon>Panheteroptera</taxon>
        <taxon>Nepomorpha</taxon>
        <taxon>Nepidae</taxon>
        <taxon>Ranatrinae</taxon>
        <taxon>Ranatra</taxon>
    </lineage>
</organism>
<evidence type="ECO:0000259" key="17">
    <source>
        <dbReference type="PROSITE" id="PS51199"/>
    </source>
</evidence>
<proteinExistence type="predicted"/>
<evidence type="ECO:0000256" key="8">
    <source>
        <dbReference type="ARBA" id="ARBA00022946"/>
    </source>
</evidence>
<dbReference type="GO" id="GO:0005743">
    <property type="term" value="C:mitochondrial inner membrane"/>
    <property type="evidence" value="ECO:0007669"/>
    <property type="project" value="UniProtKB-SubCell"/>
</dbReference>
<dbReference type="Gene3D" id="3.40.50.300">
    <property type="entry name" value="P-loop containing nucleotide triphosphate hydrolases"/>
    <property type="match status" value="1"/>
</dbReference>
<evidence type="ECO:0000256" key="1">
    <source>
        <dbReference type="ARBA" id="ARBA00004436"/>
    </source>
</evidence>
<evidence type="ECO:0000256" key="6">
    <source>
        <dbReference type="ARBA" id="ARBA00022806"/>
    </source>
</evidence>
<keyword evidence="6" id="KW-0347">Helicase</keyword>
<sequence length="583" mass="65745">MVRRRRLQTLCPDKAVFVSVTQIKNCLTSSSLLYEEGYTCLQLECPVCKPGELSMYINKISGFFICKNCKSSGDWNTMEQALVKQDQKSLSQCTAMNIKNSTTAKEWAAVMAKYPTPSKVPSAKLNAILEACELQHIPVRLLTQLEARIDVKMSGILLPLKFGSSDVGYKRIGPKTENDIDEAEVSGCGILITAGQSRSSTTIVVCCPRDFLALAACQKLHHEVICLPHGQQSLPQELLPLFEPYKKLVLWFANDLASWNCVRMFAKKLNEKRCFLVRPQEKQPSPQIALQEGYDLADIVEKAQPISHASITTFAELREDVLSEIFNVDKVSGVKWKRFPQLNSMLKGHRRGELTVLTGPTGSGKTTFISEYSLDLAIQGVTTLWGSFEIRNQRLARTMLQQYVMTPLEDNLSMFNFWADSFQRLPLYFMTFHGQQSIEFVMEAVEHASYVHDIGHVIIDNVQFMLGMSVTETGFLDRFYRQDALIAAFRNFATLHNVHVTLVIHPRKEREGEQLTTNSIFGGAKASQEADNVLIIQQRTLQSLKIRKFLQIAKNRFSGDLGIMPLDFDKASLSFSKKENKSV</sequence>
<evidence type="ECO:0000256" key="15">
    <source>
        <dbReference type="ARBA" id="ARBA00048954"/>
    </source>
</evidence>
<keyword evidence="8" id="KW-0809">Transit peptide</keyword>
<keyword evidence="13" id="KW-1135">Mitochondrion nucleoid</keyword>
<evidence type="ECO:0000256" key="3">
    <source>
        <dbReference type="ARBA" id="ARBA00022741"/>
    </source>
</evidence>
<dbReference type="InterPro" id="IPR007694">
    <property type="entry name" value="DNA_helicase_DnaB-like_C"/>
</dbReference>
<evidence type="ECO:0000256" key="5">
    <source>
        <dbReference type="ARBA" id="ARBA00022801"/>
    </source>
</evidence>
<evidence type="ECO:0000256" key="9">
    <source>
        <dbReference type="ARBA" id="ARBA00023121"/>
    </source>
</evidence>
<dbReference type="InterPro" id="IPR027417">
    <property type="entry name" value="P-loop_NTPase"/>
</dbReference>
<feature type="domain" description="SF4 helicase" evidence="17">
    <location>
        <begin position="328"/>
        <end position="582"/>
    </location>
</feature>
<evidence type="ECO:0000256" key="7">
    <source>
        <dbReference type="ARBA" id="ARBA00022840"/>
    </source>
</evidence>
<dbReference type="PROSITE" id="PS51199">
    <property type="entry name" value="SF4_HELICASE"/>
    <property type="match status" value="1"/>
</dbReference>
<accession>A0ABD0Y1J5</accession>
<dbReference type="SUPFAM" id="SSF52540">
    <property type="entry name" value="P-loop containing nucleoside triphosphate hydrolases"/>
    <property type="match status" value="1"/>
</dbReference>
<evidence type="ECO:0000313" key="19">
    <source>
        <dbReference type="Proteomes" id="UP001558652"/>
    </source>
</evidence>
<evidence type="ECO:0000313" key="18">
    <source>
        <dbReference type="EMBL" id="KAL1117057.1"/>
    </source>
</evidence>
<dbReference type="GO" id="GO:0008289">
    <property type="term" value="F:lipid binding"/>
    <property type="evidence" value="ECO:0007669"/>
    <property type="project" value="UniProtKB-KW"/>
</dbReference>
<protein>
    <recommendedName>
        <fullName evidence="14">DNA 5'-3' helicase</fullName>
        <ecNumber evidence="14">5.6.2.3</ecNumber>
    </recommendedName>
    <alternativeName>
        <fullName evidence="16">Twinkle protein, mitochondrial</fullName>
    </alternativeName>
</protein>
<evidence type="ECO:0000256" key="16">
    <source>
        <dbReference type="ARBA" id="ARBA00075597"/>
    </source>
</evidence>
<keyword evidence="5" id="KW-0378">Hydrolase</keyword>
<evidence type="ECO:0000256" key="2">
    <source>
        <dbReference type="ARBA" id="ARBA00004637"/>
    </source>
</evidence>
<dbReference type="GO" id="GO:0005524">
    <property type="term" value="F:ATP binding"/>
    <property type="evidence" value="ECO:0007669"/>
    <property type="project" value="UniProtKB-KW"/>
</dbReference>
<dbReference type="FunFam" id="3.40.50.300:FF:000845">
    <property type="entry name" value="Mitochondrial helicase twinkle"/>
    <property type="match status" value="1"/>
</dbReference>
<evidence type="ECO:0000256" key="4">
    <source>
        <dbReference type="ARBA" id="ARBA00022792"/>
    </source>
</evidence>
<comment type="catalytic activity">
    <reaction evidence="15">
        <text>ATP + H2O = ADP + phosphate + H(+)</text>
        <dbReference type="Rhea" id="RHEA:13065"/>
        <dbReference type="ChEBI" id="CHEBI:15377"/>
        <dbReference type="ChEBI" id="CHEBI:15378"/>
        <dbReference type="ChEBI" id="CHEBI:30616"/>
        <dbReference type="ChEBI" id="CHEBI:43474"/>
        <dbReference type="ChEBI" id="CHEBI:456216"/>
        <dbReference type="EC" id="5.6.2.3"/>
    </reaction>
</comment>
<keyword evidence="3" id="KW-0547">Nucleotide-binding</keyword>
<name>A0ABD0Y1J5_9HEMI</name>
<dbReference type="PANTHER" id="PTHR12873:SF0">
    <property type="entry name" value="TWINKLE MTDNA HELICASE"/>
    <property type="match status" value="1"/>
</dbReference>
<dbReference type="EMBL" id="JBFDAA010000016">
    <property type="protein sequence ID" value="KAL1117057.1"/>
    <property type="molecule type" value="Genomic_DNA"/>
</dbReference>
<evidence type="ECO:0000256" key="12">
    <source>
        <dbReference type="ARBA" id="ARBA00023235"/>
    </source>
</evidence>
<dbReference type="GO" id="GO:0043139">
    <property type="term" value="F:5'-3' DNA helicase activity"/>
    <property type="evidence" value="ECO:0007669"/>
    <property type="project" value="UniProtKB-EC"/>
</dbReference>
<keyword evidence="10" id="KW-0496">Mitochondrion</keyword>
<dbReference type="GO" id="GO:0016787">
    <property type="term" value="F:hydrolase activity"/>
    <property type="evidence" value="ECO:0007669"/>
    <property type="project" value="UniProtKB-KW"/>
</dbReference>
<dbReference type="CDD" id="cd01122">
    <property type="entry name" value="Twinkle_C"/>
    <property type="match status" value="1"/>
</dbReference>
<comment type="caution">
    <text evidence="18">The sequence shown here is derived from an EMBL/GenBank/DDBJ whole genome shotgun (WGS) entry which is preliminary data.</text>
</comment>
<keyword evidence="7" id="KW-0067">ATP-binding</keyword>
<keyword evidence="4" id="KW-0999">Mitochondrion inner membrane</keyword>
<dbReference type="Pfam" id="PF13481">
    <property type="entry name" value="AAA_25"/>
    <property type="match status" value="1"/>
</dbReference>
<dbReference type="GO" id="GO:0042645">
    <property type="term" value="C:mitochondrial nucleoid"/>
    <property type="evidence" value="ECO:0007669"/>
    <property type="project" value="UniProtKB-SubCell"/>
</dbReference>
<dbReference type="Gene3D" id="3.40.1360.10">
    <property type="match status" value="1"/>
</dbReference>
<dbReference type="PANTHER" id="PTHR12873">
    <property type="entry name" value="T7-LIKE MITOCHONDRIAL DNA HELICASE"/>
    <property type="match status" value="1"/>
</dbReference>